<evidence type="ECO:0000259" key="2">
    <source>
        <dbReference type="Pfam" id="PF02129"/>
    </source>
</evidence>
<dbReference type="eggNOG" id="ENOG502RMBN">
    <property type="taxonomic scope" value="Eukaryota"/>
</dbReference>
<dbReference type="OrthoDB" id="2498029at2759"/>
<dbReference type="AlphaFoldDB" id="W6YRN5"/>
<evidence type="ECO:0000313" key="3">
    <source>
        <dbReference type="EMBL" id="EUC40280.1"/>
    </source>
</evidence>
<dbReference type="Gene3D" id="1.10.10.800">
    <property type="match status" value="1"/>
</dbReference>
<dbReference type="EMBL" id="KI964179">
    <property type="protein sequence ID" value="EUC40280.1"/>
    <property type="molecule type" value="Genomic_DNA"/>
</dbReference>
<accession>W6YRN5</accession>
<dbReference type="Pfam" id="PF02129">
    <property type="entry name" value="Peptidase_S15"/>
    <property type="match status" value="1"/>
</dbReference>
<dbReference type="SUPFAM" id="SSF53474">
    <property type="entry name" value="alpha/beta-Hydrolases"/>
    <property type="match status" value="1"/>
</dbReference>
<keyword evidence="4" id="KW-1185">Reference proteome</keyword>
<dbReference type="Proteomes" id="UP000054032">
    <property type="component" value="Unassembled WGS sequence"/>
</dbReference>
<dbReference type="InterPro" id="IPR029058">
    <property type="entry name" value="AB_hydrolase_fold"/>
</dbReference>
<dbReference type="PANTHER" id="PTHR22946">
    <property type="entry name" value="DIENELACTONE HYDROLASE DOMAIN-CONTAINING PROTEIN-RELATED"/>
    <property type="match status" value="1"/>
</dbReference>
<dbReference type="RefSeq" id="XP_007693194.1">
    <property type="nucleotide sequence ID" value="XM_007695004.1"/>
</dbReference>
<sequence>MGHGIGAVKGAGLPQFATAFAEQGYAAVVFDYLHWGQSDGEPRGDLVVSRELQDFKDVIAWVRLQPERFDNQRIVAWGSSFGGMHVTALMAQDHDLRAGIAQCPCVDGTASSLMLPLVYSLRLGLTAMADAIGSLFGAKPIYVNLTGDDTPGAPLSLMRGPEAVSGFKNIEPIDGTTLSNAITARSVLQVLAIRPVRHIHKSTKPYLLVLPTWDHQASLTAAERAVQEAPLGEALRVEGGHFDLYPNAPAYQRNLAGQLQFLKRVFSSE</sequence>
<dbReference type="HOGENOM" id="CLU_048587_1_0_1"/>
<evidence type="ECO:0000256" key="1">
    <source>
        <dbReference type="ARBA" id="ARBA00022801"/>
    </source>
</evidence>
<dbReference type="STRING" id="930090.W6YRN5"/>
<dbReference type="KEGG" id="bor:COCMIDRAFT_109222"/>
<dbReference type="InterPro" id="IPR000383">
    <property type="entry name" value="Xaa-Pro-like_dom"/>
</dbReference>
<organism evidence="3 4">
    <name type="scientific">Bipolaris oryzae ATCC 44560</name>
    <dbReference type="NCBI Taxonomy" id="930090"/>
    <lineage>
        <taxon>Eukaryota</taxon>
        <taxon>Fungi</taxon>
        <taxon>Dikarya</taxon>
        <taxon>Ascomycota</taxon>
        <taxon>Pezizomycotina</taxon>
        <taxon>Dothideomycetes</taxon>
        <taxon>Pleosporomycetidae</taxon>
        <taxon>Pleosporales</taxon>
        <taxon>Pleosporineae</taxon>
        <taxon>Pleosporaceae</taxon>
        <taxon>Bipolaris</taxon>
    </lineage>
</organism>
<dbReference type="ESTHER" id="cocmi-w6yrn5">
    <property type="family name" value="Xaa-Pro-like_dom"/>
</dbReference>
<evidence type="ECO:0000313" key="4">
    <source>
        <dbReference type="Proteomes" id="UP000054032"/>
    </source>
</evidence>
<dbReference type="InterPro" id="IPR050261">
    <property type="entry name" value="FrsA_esterase"/>
</dbReference>
<keyword evidence="1" id="KW-0378">Hydrolase</keyword>
<dbReference type="PANTHER" id="PTHR22946:SF9">
    <property type="entry name" value="POLYKETIDE TRANSFERASE AF380"/>
    <property type="match status" value="1"/>
</dbReference>
<name>W6YRN5_COCMI</name>
<protein>
    <recommendedName>
        <fullName evidence="2">Xaa-Pro dipeptidyl-peptidase-like domain-containing protein</fullName>
    </recommendedName>
</protein>
<dbReference type="GeneID" id="19119388"/>
<gene>
    <name evidence="3" type="ORF">COCMIDRAFT_109222</name>
</gene>
<dbReference type="GO" id="GO:0016788">
    <property type="term" value="F:hydrolase activity, acting on ester bonds"/>
    <property type="evidence" value="ECO:0007669"/>
    <property type="project" value="UniProtKB-ARBA"/>
</dbReference>
<proteinExistence type="predicted"/>
<feature type="domain" description="Xaa-Pro dipeptidyl-peptidase-like" evidence="2">
    <location>
        <begin position="19"/>
        <end position="110"/>
    </location>
</feature>
<reference evidence="3 4" key="1">
    <citation type="journal article" date="2013" name="PLoS Genet.">
        <title>Comparative genome structure, secondary metabolite, and effector coding capacity across Cochliobolus pathogens.</title>
        <authorList>
            <person name="Condon B.J."/>
            <person name="Leng Y."/>
            <person name="Wu D."/>
            <person name="Bushley K.E."/>
            <person name="Ohm R.A."/>
            <person name="Otillar R."/>
            <person name="Martin J."/>
            <person name="Schackwitz W."/>
            <person name="Grimwood J."/>
            <person name="MohdZainudin N."/>
            <person name="Xue C."/>
            <person name="Wang R."/>
            <person name="Manning V.A."/>
            <person name="Dhillon B."/>
            <person name="Tu Z.J."/>
            <person name="Steffenson B.J."/>
            <person name="Salamov A."/>
            <person name="Sun H."/>
            <person name="Lowry S."/>
            <person name="LaButti K."/>
            <person name="Han J."/>
            <person name="Copeland A."/>
            <person name="Lindquist E."/>
            <person name="Barry K."/>
            <person name="Schmutz J."/>
            <person name="Baker S.E."/>
            <person name="Ciuffetti L.M."/>
            <person name="Grigoriev I.V."/>
            <person name="Zhong S."/>
            <person name="Turgeon B.G."/>
        </authorList>
    </citation>
    <scope>NUCLEOTIDE SEQUENCE [LARGE SCALE GENOMIC DNA]</scope>
    <source>
        <strain evidence="3 4">ATCC 44560</strain>
    </source>
</reference>
<dbReference type="Gene3D" id="3.40.50.1820">
    <property type="entry name" value="alpha/beta hydrolase"/>
    <property type="match status" value="1"/>
</dbReference>